<organism evidence="4 5">
    <name type="scientific">Paenibacillus contaminans</name>
    <dbReference type="NCBI Taxonomy" id="450362"/>
    <lineage>
        <taxon>Bacteria</taxon>
        <taxon>Bacillati</taxon>
        <taxon>Bacillota</taxon>
        <taxon>Bacilli</taxon>
        <taxon>Bacillales</taxon>
        <taxon>Paenibacillaceae</taxon>
        <taxon>Paenibacillus</taxon>
    </lineage>
</organism>
<dbReference type="Pfam" id="PF00395">
    <property type="entry name" value="SLH"/>
    <property type="match status" value="2"/>
</dbReference>
<feature type="compositionally biased region" description="Pro residues" evidence="2">
    <location>
        <begin position="278"/>
        <end position="294"/>
    </location>
</feature>
<evidence type="ECO:0000313" key="4">
    <source>
        <dbReference type="EMBL" id="RAV21021.1"/>
    </source>
</evidence>
<evidence type="ECO:0000259" key="3">
    <source>
        <dbReference type="PROSITE" id="PS51272"/>
    </source>
</evidence>
<dbReference type="Proteomes" id="UP000250369">
    <property type="component" value="Unassembled WGS sequence"/>
</dbReference>
<dbReference type="Gene3D" id="2.60.120.260">
    <property type="entry name" value="Galactose-binding domain-like"/>
    <property type="match status" value="3"/>
</dbReference>
<dbReference type="GO" id="GO:0016787">
    <property type="term" value="F:hydrolase activity"/>
    <property type="evidence" value="ECO:0007669"/>
    <property type="project" value="UniProtKB-KW"/>
</dbReference>
<sequence>MFIGIRNLPVRIAKLLIVPFVISMLLIVNLSHDEVAYGRTSLSDIDSSYAKNEIERLVDAGIISGFEDGAFAPAKPMTRGELSKVLTILLGLHEKPEAAGDFDDVAEGSWYRGYIGALVDSGITQGTSASKFSPDAFVTREELAVFFIRAFDLEKDAQRFKAVTEFTDAEHISEWAKPYVSLAFRIGFIGGMTNADGSLRFEPHLFAERQAAARLAYEFMENKNNYLERASKETKGEKGPEPTLTPTASTSTATPASTPAATPTSTSTPTPTSTSTPTPTPTPTMEPTATPTPPTQNETAIIVQNGQANAAIIVDADAESQILKAANTLADYVKKSTGATLPIMNAADFAAMNPTDDLVRIYMDPTDSFQDEHIDSLMQGLNSDGFIIHMHENTIVIAGPSVWGTQNGVFDFLERYVGVRWLMPGEDGEEVPETSSLRIPREDVVEQPAFKFRMISPLVVKPDEGGRLPLQYEWAQRNRVQGDYNAPLDLMHNLHILFSPEKYGVTHPEYYPNNTPPAPNVTTGWQPCFSAVGTVQAASESIIQYFNENPNKTSYSLSVNDVGGFCEANPAHPSFPNKYNSIGLLDMSDIYYNWVNQVVAEVLTVHPDKWFGLLAYQEVMDPPSFSLNSRVIPFITKDRMAWIDDETKEQGQSQMEQWNAVANELGWYDYTYGTFYVVPRMYQHQMAENYQYAYEHQVSSIYMEMYSNWGDGPKPWVTSKLLWNPNLNIDDLLDEWYLGAVGETAAADLKSYYALWEQIWTERMKTSEWFHVAKGRTFMPFQDLSYLHEVTDEDIAESRRLLESVVDKAVTNKQKARANLLLQAFEYYEASALSYARENTKPSNVSEAIALLDHVGNTIDSKMQLAQKRYDLLEQFKENPVLIDILPPYYWSGWNKFDFWNLVEYMKGEAEGGEFTQKVNELAANVNPSQSREFARLLKEATTGEYPLIPNFSFEDGAATTPPWSYWVQTTGKMERAEGIAHTGNASLKVSGLDEGGPVMLLSVKPGPTAFRAYYFTPPETVSDGSIQLAFIMQDAQGRALGEVRSEQKSIAATSGSWSSIELLEDIPVSLKGSEVKQILVIVIVNDITDGTNLYIDDVMMYQNAAVISDQKFWRMTDLAANEGPNGGPVRNQITELAGAAEPSDVREYARLMLNILAGAAPVTENASFETGTTTDVSPWSLGWIEGRGAMERRTGTARSGNAGLLIKGLLNGGPFQNVSPKAGPFALRAYFHAPGATPTTAGTIQLAVNLKDASGNELGNIMRSNFKPISVAANGWITVDMAGIIPEKINGIEVSTALVVVVVSNMEEETELYLDDVDFYQLSSSSPQLQVTDQTFWSLLDEVAANESNGGPIRNQITELANGTEPSEGREYARLLLSVVDGAASVMENASFETGTVTDVSPWSLGWIEERGVMEHHEGTAHSGNAGLLIKGLYTGGPFQMISPKAGPYAMRAHFRVPAGTPTTAGTIQLAINLKDASGNELGILRSNLMPVSGGADGWAAIELAGIIPEQINGIAVSAALVVAIVSNLEEQTELYLDDVGFYQLP</sequence>
<dbReference type="PANTHER" id="PTHR47406:SF2">
    <property type="entry name" value="ALPHA GLUCURONIDASE N-TERMINAL DOMAIN-CONTAINING PROTEIN"/>
    <property type="match status" value="1"/>
</dbReference>
<evidence type="ECO:0000256" key="1">
    <source>
        <dbReference type="ARBA" id="ARBA00022801"/>
    </source>
</evidence>
<feature type="domain" description="SLH" evidence="3">
    <location>
        <begin position="37"/>
        <end position="97"/>
    </location>
</feature>
<feature type="compositionally biased region" description="Basic and acidic residues" evidence="2">
    <location>
        <begin position="229"/>
        <end position="240"/>
    </location>
</feature>
<feature type="domain" description="SLH" evidence="3">
    <location>
        <begin position="98"/>
        <end position="161"/>
    </location>
</feature>
<accession>A0A329MM54</accession>
<feature type="region of interest" description="Disordered" evidence="2">
    <location>
        <begin position="229"/>
        <end position="296"/>
    </location>
</feature>
<dbReference type="PANTHER" id="PTHR47406">
    <property type="entry name" value="COAGULATION FACTOR 5/8 TYPE, C-TERMINAL"/>
    <property type="match status" value="1"/>
</dbReference>
<name>A0A329MM54_9BACL</name>
<dbReference type="InterPro" id="IPR001119">
    <property type="entry name" value="SLH_dom"/>
</dbReference>
<evidence type="ECO:0000313" key="5">
    <source>
        <dbReference type="Proteomes" id="UP000250369"/>
    </source>
</evidence>
<dbReference type="GO" id="GO:0005975">
    <property type="term" value="P:carbohydrate metabolic process"/>
    <property type="evidence" value="ECO:0007669"/>
    <property type="project" value="UniProtKB-ARBA"/>
</dbReference>
<reference evidence="4 5" key="1">
    <citation type="journal article" date="2009" name="Int. J. Syst. Evol. Microbiol.">
        <title>Paenibacillus contaminans sp. nov., isolated from a contaminated laboratory plate.</title>
        <authorList>
            <person name="Chou J.H."/>
            <person name="Lee J.H."/>
            <person name="Lin M.C."/>
            <person name="Chang P.S."/>
            <person name="Arun A.B."/>
            <person name="Young C.C."/>
            <person name="Chen W.M."/>
        </authorList>
    </citation>
    <scope>NUCLEOTIDE SEQUENCE [LARGE SCALE GENOMIC DNA]</scope>
    <source>
        <strain evidence="4 5">CKOBP-6</strain>
    </source>
</reference>
<feature type="compositionally biased region" description="Low complexity" evidence="2">
    <location>
        <begin position="241"/>
        <end position="277"/>
    </location>
</feature>
<comment type="caution">
    <text evidence="4">The sequence shown here is derived from an EMBL/GenBank/DDBJ whole genome shotgun (WGS) entry which is preliminary data.</text>
</comment>
<dbReference type="Gene3D" id="3.30.379.10">
    <property type="entry name" value="Chitobiase/beta-hexosaminidase domain 2-like"/>
    <property type="match status" value="1"/>
</dbReference>
<dbReference type="InterPro" id="IPR029018">
    <property type="entry name" value="Hex-like_dom2"/>
</dbReference>
<dbReference type="InterPro" id="IPR032287">
    <property type="entry name" value="DUF4838"/>
</dbReference>
<keyword evidence="5" id="KW-1185">Reference proteome</keyword>
<proteinExistence type="predicted"/>
<dbReference type="EMBL" id="QMFB01000006">
    <property type="protein sequence ID" value="RAV21021.1"/>
    <property type="molecule type" value="Genomic_DNA"/>
</dbReference>
<keyword evidence="1" id="KW-0378">Hydrolase</keyword>
<protein>
    <recommendedName>
        <fullName evidence="3">SLH domain-containing protein</fullName>
    </recommendedName>
</protein>
<feature type="domain" description="SLH" evidence="3">
    <location>
        <begin position="163"/>
        <end position="230"/>
    </location>
</feature>
<gene>
    <name evidence="4" type="ORF">DQG23_13125</name>
</gene>
<dbReference type="Pfam" id="PF16126">
    <property type="entry name" value="DUF4838"/>
    <property type="match status" value="1"/>
</dbReference>
<dbReference type="PROSITE" id="PS51272">
    <property type="entry name" value="SLH"/>
    <property type="match status" value="3"/>
</dbReference>
<evidence type="ECO:0000256" key="2">
    <source>
        <dbReference type="SAM" id="MobiDB-lite"/>
    </source>
</evidence>
<dbReference type="SUPFAM" id="SSF55545">
    <property type="entry name" value="beta-N-acetylhexosaminidase-like domain"/>
    <property type="match status" value="1"/>
</dbReference>